<accession>A0AAN7YKN7</accession>
<keyword evidence="1" id="KW-0479">Metal-binding</keyword>
<evidence type="ECO:0000259" key="4">
    <source>
        <dbReference type="PROSITE" id="PS51747"/>
    </source>
</evidence>
<name>A0AAN7YKN7_9MYCE</name>
<dbReference type="EMBL" id="JAVFKY010000006">
    <property type="protein sequence ID" value="KAK5574789.1"/>
    <property type="molecule type" value="Genomic_DNA"/>
</dbReference>
<dbReference type="PANTHER" id="PTHR11079:SF152">
    <property type="entry name" value="CMP_DCMP DEAMINASE, ZINC-BINDING DOMAIN-CONTAINING PROTEIN-RELATED"/>
    <property type="match status" value="1"/>
</dbReference>
<keyword evidence="2" id="KW-0862">Zinc</keyword>
<dbReference type="PANTHER" id="PTHR11079">
    <property type="entry name" value="CYTOSINE DEAMINASE FAMILY MEMBER"/>
    <property type="match status" value="1"/>
</dbReference>
<feature type="domain" description="CMP/dCMP-type deaminase" evidence="4">
    <location>
        <begin position="50"/>
        <end position="153"/>
    </location>
</feature>
<keyword evidence="3" id="KW-0732">Signal</keyword>
<sequence>MRLIFTLLLVILSIIAASAHKNDKCPSSPYFDVAPSDITHAKDLSATELAFHEKYMKIAIDVAVKHNSKFAAAIVHKNGTLMCTGVNIGGSRMYHGEVKAIMNCTDLYKSATWEDHYMYTTGEPCPMCSAAIMWTKFQKVIFASYVSNMYCERCFNQLPMDSNEIFKLGYGINHNIVVIGGVMDNITDTFFPSVCNQAETGWGVTPLCQKGWSRDCPRPSRYFGN</sequence>
<comment type="caution">
    <text evidence="5">The sequence shown here is derived from an EMBL/GenBank/DDBJ whole genome shotgun (WGS) entry which is preliminary data.</text>
</comment>
<dbReference type="FunFam" id="3.40.140.10:FF:000101">
    <property type="entry name" value="Uncharacterized protein"/>
    <property type="match status" value="1"/>
</dbReference>
<dbReference type="PROSITE" id="PS00903">
    <property type="entry name" value="CYT_DCMP_DEAMINASES_1"/>
    <property type="match status" value="1"/>
</dbReference>
<dbReference type="InterPro" id="IPR016193">
    <property type="entry name" value="Cytidine_deaminase-like"/>
</dbReference>
<dbReference type="Pfam" id="PF00383">
    <property type="entry name" value="dCMP_cyt_deam_1"/>
    <property type="match status" value="1"/>
</dbReference>
<evidence type="ECO:0000313" key="5">
    <source>
        <dbReference type="EMBL" id="KAK5574789.1"/>
    </source>
</evidence>
<dbReference type="InterPro" id="IPR016192">
    <property type="entry name" value="APOBEC/CMP_deaminase_Zn-bd"/>
</dbReference>
<evidence type="ECO:0000256" key="2">
    <source>
        <dbReference type="ARBA" id="ARBA00022833"/>
    </source>
</evidence>
<dbReference type="PROSITE" id="PS51747">
    <property type="entry name" value="CYT_DCMP_DEAMINASES_2"/>
    <property type="match status" value="1"/>
</dbReference>
<keyword evidence="6" id="KW-1185">Reference proteome</keyword>
<dbReference type="SUPFAM" id="SSF53927">
    <property type="entry name" value="Cytidine deaminase-like"/>
    <property type="match status" value="1"/>
</dbReference>
<protein>
    <recommendedName>
        <fullName evidence="4">CMP/dCMP-type deaminase domain-containing protein</fullName>
    </recommendedName>
</protein>
<feature type="signal peptide" evidence="3">
    <location>
        <begin position="1"/>
        <end position="19"/>
    </location>
</feature>
<evidence type="ECO:0000256" key="3">
    <source>
        <dbReference type="SAM" id="SignalP"/>
    </source>
</evidence>
<dbReference type="GO" id="GO:0008270">
    <property type="term" value="F:zinc ion binding"/>
    <property type="evidence" value="ECO:0007669"/>
    <property type="project" value="InterPro"/>
</dbReference>
<dbReference type="CDD" id="cd01285">
    <property type="entry name" value="nucleoside_deaminase"/>
    <property type="match status" value="1"/>
</dbReference>
<dbReference type="GO" id="GO:0002100">
    <property type="term" value="P:tRNA wobble adenosine to inosine editing"/>
    <property type="evidence" value="ECO:0007669"/>
    <property type="project" value="TreeGrafter"/>
</dbReference>
<dbReference type="InterPro" id="IPR002125">
    <property type="entry name" value="CMP_dCMP_dom"/>
</dbReference>
<dbReference type="Proteomes" id="UP001344447">
    <property type="component" value="Unassembled WGS sequence"/>
</dbReference>
<dbReference type="Gene3D" id="3.40.140.10">
    <property type="entry name" value="Cytidine Deaminase, domain 2"/>
    <property type="match status" value="1"/>
</dbReference>
<reference evidence="5 6" key="1">
    <citation type="submission" date="2023-11" db="EMBL/GenBank/DDBJ databases">
        <title>Dfirmibasis_genome.</title>
        <authorList>
            <person name="Edelbroek B."/>
            <person name="Kjellin J."/>
            <person name="Jerlstrom-Hultqvist J."/>
            <person name="Soderbom F."/>
        </authorList>
    </citation>
    <scope>NUCLEOTIDE SEQUENCE [LARGE SCALE GENOMIC DNA]</scope>
    <source>
        <strain evidence="5 6">TNS-C-14</strain>
    </source>
</reference>
<feature type="chain" id="PRO_5042914797" description="CMP/dCMP-type deaminase domain-containing protein" evidence="3">
    <location>
        <begin position="20"/>
        <end position="225"/>
    </location>
</feature>
<organism evidence="5 6">
    <name type="scientific">Dictyostelium firmibasis</name>
    <dbReference type="NCBI Taxonomy" id="79012"/>
    <lineage>
        <taxon>Eukaryota</taxon>
        <taxon>Amoebozoa</taxon>
        <taxon>Evosea</taxon>
        <taxon>Eumycetozoa</taxon>
        <taxon>Dictyostelia</taxon>
        <taxon>Dictyosteliales</taxon>
        <taxon>Dictyosteliaceae</taxon>
        <taxon>Dictyostelium</taxon>
    </lineage>
</organism>
<proteinExistence type="predicted"/>
<gene>
    <name evidence="5" type="ORF">RB653_010042</name>
</gene>
<evidence type="ECO:0000256" key="1">
    <source>
        <dbReference type="ARBA" id="ARBA00022723"/>
    </source>
</evidence>
<dbReference type="GO" id="GO:0052717">
    <property type="term" value="F:tRNA-specific adenosine-34 deaminase activity"/>
    <property type="evidence" value="ECO:0007669"/>
    <property type="project" value="TreeGrafter"/>
</dbReference>
<evidence type="ECO:0000313" key="6">
    <source>
        <dbReference type="Proteomes" id="UP001344447"/>
    </source>
</evidence>
<dbReference type="AlphaFoldDB" id="A0AAN7YKN7"/>